<evidence type="ECO:0000256" key="10">
    <source>
        <dbReference type="ARBA" id="ARBA00022946"/>
    </source>
</evidence>
<dbReference type="OMA" id="YWNYKTA"/>
<evidence type="ECO:0000259" key="15">
    <source>
        <dbReference type="SMART" id="SM00563"/>
    </source>
</evidence>
<proteinExistence type="inferred from homology"/>
<keyword evidence="9" id="KW-0808">Transferase</keyword>
<dbReference type="Gramene" id="GBG69664">
    <property type="protein sequence ID" value="GBG69664"/>
    <property type="gene ID" value="CBR_g4494"/>
</dbReference>
<organism evidence="16 17">
    <name type="scientific">Chara braunii</name>
    <name type="common">Braun's stonewort</name>
    <dbReference type="NCBI Taxonomy" id="69332"/>
    <lineage>
        <taxon>Eukaryota</taxon>
        <taxon>Viridiplantae</taxon>
        <taxon>Streptophyta</taxon>
        <taxon>Charophyceae</taxon>
        <taxon>Charales</taxon>
        <taxon>Characeae</taxon>
        <taxon>Chara</taxon>
    </lineage>
</organism>
<dbReference type="OrthoDB" id="524544at2759"/>
<dbReference type="EMBL" id="BFEA01000118">
    <property type="protein sequence ID" value="GBG69664.1"/>
    <property type="molecule type" value="Genomic_DNA"/>
</dbReference>
<evidence type="ECO:0000256" key="13">
    <source>
        <dbReference type="ARBA" id="ARBA00023264"/>
    </source>
</evidence>
<dbReference type="InterPro" id="IPR023083">
    <property type="entry name" value="G3P_O-acylTrfase_N"/>
</dbReference>
<gene>
    <name evidence="16" type="ORF">CBR_g4494</name>
</gene>
<dbReference type="STRING" id="69332.A0A388KHX2"/>
<dbReference type="CDD" id="cd07985">
    <property type="entry name" value="LPLAT_GPAT"/>
    <property type="match status" value="1"/>
</dbReference>
<keyword evidence="13" id="KW-1208">Phospholipid metabolism</keyword>
<sequence length="534" mass="58709">MARLLCGGSGASQSYAAALTGRDLSSSSSGASTSSCLRGCTATSRAAMRCSPVWIVENVSRTVCTAGSCLESRTPRRVGGAASRHQVWRSGHLVRPQFVLQHRPVLATVAVVETGMSSSSSSAIRPPFPEERVTLGHARTEEELLYAIRVESERQRIPPRSMAHIERFWNYYKSAVMSSGRERALEEAVRVMGQVFERIFMQFENPYIFDSHHLSIREPYDYYRFGQEYLRPLIDFENSYVGNCAILDEIESYIKQGHNVVLLSNHQTEADPGLMALLLEKSHPFLAENLTYVAGDRVVQDPFCKPFSMGRNLLCVYSKKHINDDPATAVMKTSANRRTLKVMASLFAQGGQLVWIAPSGGRDRPNEKGAWFPAPFDAASVETMRRLAEQDPGKLGKGKQKPPGHLYPLALLCYSIMPPPRKVEKELGEERVIGYHGIGMSVGSELNFKDIAIKAGLDVADRAAARELFSQAAYDATKLQYNALMEAVVGGQGCAASTPYSVLEQPFFGTRSSVGEDSLLPTTASLGDSEHAKL</sequence>
<evidence type="ECO:0000256" key="4">
    <source>
        <dbReference type="ARBA" id="ARBA00007937"/>
    </source>
</evidence>
<dbReference type="InterPro" id="IPR002123">
    <property type="entry name" value="Plipid/glycerol_acylTrfase"/>
</dbReference>
<keyword evidence="8" id="KW-0934">Plastid</keyword>
<dbReference type="PANTHER" id="PTHR35695:SF1">
    <property type="entry name" value="GLYCEROL-3-PHOSPHATE ACYLTRANSFERASE, CHLOROPLASTIC"/>
    <property type="match status" value="1"/>
</dbReference>
<keyword evidence="17" id="KW-1185">Reference proteome</keyword>
<evidence type="ECO:0000256" key="14">
    <source>
        <dbReference type="ARBA" id="ARBA00023315"/>
    </source>
</evidence>
<dbReference type="InterPro" id="IPR016222">
    <property type="entry name" value="G3P_O-acylTrfase_chlp"/>
</dbReference>
<feature type="domain" description="Phospholipid/glycerol acyltransferase" evidence="15">
    <location>
        <begin position="260"/>
        <end position="414"/>
    </location>
</feature>
<dbReference type="Proteomes" id="UP000265515">
    <property type="component" value="Unassembled WGS sequence"/>
</dbReference>
<evidence type="ECO:0000256" key="8">
    <source>
        <dbReference type="ARBA" id="ARBA00022640"/>
    </source>
</evidence>
<evidence type="ECO:0000313" key="16">
    <source>
        <dbReference type="EMBL" id="GBG69664.1"/>
    </source>
</evidence>
<comment type="caution">
    <text evidence="16">The sequence shown here is derived from an EMBL/GenBank/DDBJ whole genome shotgun (WGS) entry which is preliminary data.</text>
</comment>
<dbReference type="GO" id="GO:0004366">
    <property type="term" value="F:glycerol-3-phosphate O-acyltransferase activity"/>
    <property type="evidence" value="ECO:0007669"/>
    <property type="project" value="UniProtKB-EC"/>
</dbReference>
<evidence type="ECO:0000256" key="5">
    <source>
        <dbReference type="ARBA" id="ARBA00013113"/>
    </source>
</evidence>
<dbReference type="GO" id="GO:0016024">
    <property type="term" value="P:CDP-diacylglycerol biosynthetic process"/>
    <property type="evidence" value="ECO:0007669"/>
    <property type="project" value="UniProtKB-UniPathway"/>
</dbReference>
<evidence type="ECO:0000256" key="2">
    <source>
        <dbReference type="ARBA" id="ARBA00004765"/>
    </source>
</evidence>
<dbReference type="Gene3D" id="1.10.1200.50">
    <property type="entry name" value="Glycerol-3-phosphate acyltransferase, alpha helical bundle, N-terminal"/>
    <property type="match status" value="1"/>
</dbReference>
<dbReference type="AlphaFoldDB" id="A0A388KHX2"/>
<evidence type="ECO:0000256" key="3">
    <source>
        <dbReference type="ARBA" id="ARBA00005189"/>
    </source>
</evidence>
<comment type="subcellular location">
    <subcellularLocation>
        <location evidence="1">Plastid</location>
        <location evidence="1">Chloroplast stroma</location>
    </subcellularLocation>
</comment>
<dbReference type="Pfam" id="PF01553">
    <property type="entry name" value="Acyltransferase"/>
    <property type="match status" value="1"/>
</dbReference>
<comment type="similarity">
    <text evidence="4">Belongs to the GPAT/DAPAT family.</text>
</comment>
<comment type="pathway">
    <text evidence="3">Lipid metabolism.</text>
</comment>
<comment type="pathway">
    <text evidence="2">Phospholipid metabolism; CDP-diacylglycerol biosynthesis; CDP-diacylglycerol from sn-glycerol 3-phosphate: step 1/3.</text>
</comment>
<keyword evidence="11" id="KW-0443">Lipid metabolism</keyword>
<dbReference type="UniPathway" id="UPA00557">
    <property type="reaction ID" value="UER00612"/>
</dbReference>
<dbReference type="Gene3D" id="3.40.1130.10">
    <property type="entry name" value="Glycerol-3-phosphate (1)-acyltransferase"/>
    <property type="match status" value="1"/>
</dbReference>
<name>A0A388KHX2_CHABU</name>
<evidence type="ECO:0000256" key="9">
    <source>
        <dbReference type="ARBA" id="ARBA00022679"/>
    </source>
</evidence>
<keyword evidence="14" id="KW-0012">Acyltransferase</keyword>
<evidence type="ECO:0000256" key="12">
    <source>
        <dbReference type="ARBA" id="ARBA00023209"/>
    </source>
</evidence>
<evidence type="ECO:0000256" key="1">
    <source>
        <dbReference type="ARBA" id="ARBA00004470"/>
    </source>
</evidence>
<dbReference type="SUPFAM" id="SSF69593">
    <property type="entry name" value="Glycerol-3-phosphate (1)-acyltransferase"/>
    <property type="match status" value="1"/>
</dbReference>
<keyword evidence="6" id="KW-0444">Lipid biosynthesis</keyword>
<evidence type="ECO:0000256" key="7">
    <source>
        <dbReference type="ARBA" id="ARBA00022528"/>
    </source>
</evidence>
<dbReference type="SMART" id="SM00563">
    <property type="entry name" value="PlsC"/>
    <property type="match status" value="1"/>
</dbReference>
<evidence type="ECO:0000313" key="17">
    <source>
        <dbReference type="Proteomes" id="UP000265515"/>
    </source>
</evidence>
<dbReference type="Pfam" id="PF14829">
    <property type="entry name" value="GPAT_N"/>
    <property type="match status" value="1"/>
</dbReference>
<keyword evidence="10" id="KW-0809">Transit peptide</keyword>
<dbReference type="GO" id="GO:0006655">
    <property type="term" value="P:phosphatidylglycerol biosynthetic process"/>
    <property type="evidence" value="ECO:0007669"/>
    <property type="project" value="EnsemblPlants"/>
</dbReference>
<accession>A0A388KHX2</accession>
<protein>
    <recommendedName>
        <fullName evidence="5">glycerol-3-phosphate 1-O-acyltransferase</fullName>
        <ecNumber evidence="5">2.3.1.15</ecNumber>
    </recommendedName>
</protein>
<dbReference type="PANTHER" id="PTHR35695">
    <property type="entry name" value="GLYCEROL-3-PHOSPHATE ACYLTRANSFERASE, CHLOROPLASTIC"/>
    <property type="match status" value="1"/>
</dbReference>
<keyword evidence="12" id="KW-0594">Phospholipid biosynthesis</keyword>
<evidence type="ECO:0000256" key="6">
    <source>
        <dbReference type="ARBA" id="ARBA00022516"/>
    </source>
</evidence>
<dbReference type="GO" id="GO:0009570">
    <property type="term" value="C:chloroplast stroma"/>
    <property type="evidence" value="ECO:0007669"/>
    <property type="project" value="UniProtKB-SubCell"/>
</dbReference>
<evidence type="ECO:0000256" key="11">
    <source>
        <dbReference type="ARBA" id="ARBA00023098"/>
    </source>
</evidence>
<dbReference type="EC" id="2.3.1.15" evidence="5"/>
<keyword evidence="7" id="KW-0150">Chloroplast</keyword>
<reference evidence="16 17" key="1">
    <citation type="journal article" date="2018" name="Cell">
        <title>The Chara Genome: Secondary Complexity and Implications for Plant Terrestrialization.</title>
        <authorList>
            <person name="Nishiyama T."/>
            <person name="Sakayama H."/>
            <person name="Vries J.D."/>
            <person name="Buschmann H."/>
            <person name="Saint-Marcoux D."/>
            <person name="Ullrich K.K."/>
            <person name="Haas F.B."/>
            <person name="Vanderstraeten L."/>
            <person name="Becker D."/>
            <person name="Lang D."/>
            <person name="Vosolsobe S."/>
            <person name="Rombauts S."/>
            <person name="Wilhelmsson P.K.I."/>
            <person name="Janitza P."/>
            <person name="Kern R."/>
            <person name="Heyl A."/>
            <person name="Rumpler F."/>
            <person name="Villalobos L.I.A.C."/>
            <person name="Clay J.M."/>
            <person name="Skokan R."/>
            <person name="Toyoda A."/>
            <person name="Suzuki Y."/>
            <person name="Kagoshima H."/>
            <person name="Schijlen E."/>
            <person name="Tajeshwar N."/>
            <person name="Catarino B."/>
            <person name="Hetherington A.J."/>
            <person name="Saltykova A."/>
            <person name="Bonnot C."/>
            <person name="Breuninger H."/>
            <person name="Symeonidi A."/>
            <person name="Radhakrishnan G.V."/>
            <person name="Van Nieuwerburgh F."/>
            <person name="Deforce D."/>
            <person name="Chang C."/>
            <person name="Karol K.G."/>
            <person name="Hedrich R."/>
            <person name="Ulvskov P."/>
            <person name="Glockner G."/>
            <person name="Delwiche C.F."/>
            <person name="Petrasek J."/>
            <person name="Van de Peer Y."/>
            <person name="Friml J."/>
            <person name="Beilby M."/>
            <person name="Dolan L."/>
            <person name="Kohara Y."/>
            <person name="Sugano S."/>
            <person name="Fujiyama A."/>
            <person name="Delaux P.-M."/>
            <person name="Quint M."/>
            <person name="TheiBen G."/>
            <person name="Hagemann M."/>
            <person name="Harholt J."/>
            <person name="Dunand C."/>
            <person name="Zachgo S."/>
            <person name="Langdale J."/>
            <person name="Maumus F."/>
            <person name="Straeten D.V.D."/>
            <person name="Gould S.B."/>
            <person name="Rensing S.A."/>
        </authorList>
    </citation>
    <scope>NUCLEOTIDE SEQUENCE [LARGE SCALE GENOMIC DNA]</scope>
    <source>
        <strain evidence="16 17">S276</strain>
    </source>
</reference>
<dbReference type="InterPro" id="IPR038114">
    <property type="entry name" value="GPAT_N_sf"/>
</dbReference>